<feature type="compositionally biased region" description="Basic residues" evidence="5">
    <location>
        <begin position="365"/>
        <end position="394"/>
    </location>
</feature>
<evidence type="ECO:0000256" key="5">
    <source>
        <dbReference type="SAM" id="MobiDB-lite"/>
    </source>
</evidence>
<dbReference type="PANTHER" id="PTHR43289:SF34">
    <property type="entry name" value="SERINE_THREONINE-PROTEIN KINASE YBDM-RELATED"/>
    <property type="match status" value="1"/>
</dbReference>
<keyword evidence="6" id="KW-0812">Transmembrane</keyword>
<dbReference type="InterPro" id="IPR011009">
    <property type="entry name" value="Kinase-like_dom_sf"/>
</dbReference>
<feature type="region of interest" description="Disordered" evidence="5">
    <location>
        <begin position="1"/>
        <end position="28"/>
    </location>
</feature>
<dbReference type="Proteomes" id="UP000284605">
    <property type="component" value="Unassembled WGS sequence"/>
</dbReference>
<dbReference type="SUPFAM" id="SSF56112">
    <property type="entry name" value="Protein kinase-like (PK-like)"/>
    <property type="match status" value="1"/>
</dbReference>
<evidence type="ECO:0000313" key="9">
    <source>
        <dbReference type="Proteomes" id="UP000284605"/>
    </source>
</evidence>
<evidence type="ECO:0000256" key="4">
    <source>
        <dbReference type="ARBA" id="ARBA00022840"/>
    </source>
</evidence>
<keyword evidence="3 8" id="KW-0418">Kinase</keyword>
<proteinExistence type="predicted"/>
<evidence type="ECO:0000259" key="7">
    <source>
        <dbReference type="PROSITE" id="PS50011"/>
    </source>
</evidence>
<feature type="domain" description="Protein kinase" evidence="7">
    <location>
        <begin position="35"/>
        <end position="292"/>
    </location>
</feature>
<keyword evidence="2" id="KW-0547">Nucleotide-binding</keyword>
<dbReference type="PROSITE" id="PS50011">
    <property type="entry name" value="PROTEIN_KINASE_DOM"/>
    <property type="match status" value="1"/>
</dbReference>
<feature type="compositionally biased region" description="Low complexity" evidence="5">
    <location>
        <begin position="397"/>
        <end position="407"/>
    </location>
</feature>
<reference evidence="8 9" key="1">
    <citation type="submission" date="2018-09" db="EMBL/GenBank/DDBJ databases">
        <authorList>
            <person name="Zhu H."/>
        </authorList>
    </citation>
    <scope>NUCLEOTIDE SEQUENCE [LARGE SCALE GENOMIC DNA]</scope>
    <source>
        <strain evidence="8 9">K1W22B-8</strain>
    </source>
</reference>
<gene>
    <name evidence="8" type="ORF">D3874_23045</name>
</gene>
<evidence type="ECO:0000256" key="1">
    <source>
        <dbReference type="ARBA" id="ARBA00022679"/>
    </source>
</evidence>
<evidence type="ECO:0000256" key="2">
    <source>
        <dbReference type="ARBA" id="ARBA00022741"/>
    </source>
</evidence>
<keyword evidence="9" id="KW-1185">Reference proteome</keyword>
<evidence type="ECO:0000313" key="8">
    <source>
        <dbReference type="EMBL" id="RJF89493.1"/>
    </source>
</evidence>
<keyword evidence="4" id="KW-0067">ATP-binding</keyword>
<keyword evidence="6" id="KW-0472">Membrane</keyword>
<dbReference type="PROSITE" id="PS00109">
    <property type="entry name" value="PROTEIN_KINASE_TYR"/>
    <property type="match status" value="1"/>
</dbReference>
<dbReference type="CDD" id="cd14014">
    <property type="entry name" value="STKc_PknB_like"/>
    <property type="match status" value="1"/>
</dbReference>
<evidence type="ECO:0000256" key="6">
    <source>
        <dbReference type="SAM" id="Phobius"/>
    </source>
</evidence>
<keyword evidence="8" id="KW-0723">Serine/threonine-protein kinase</keyword>
<dbReference type="InterPro" id="IPR000719">
    <property type="entry name" value="Prot_kinase_dom"/>
</dbReference>
<dbReference type="Gene3D" id="3.30.200.20">
    <property type="entry name" value="Phosphorylase Kinase, domain 1"/>
    <property type="match status" value="1"/>
</dbReference>
<dbReference type="EMBL" id="QYUK01000011">
    <property type="protein sequence ID" value="RJF89493.1"/>
    <property type="molecule type" value="Genomic_DNA"/>
</dbReference>
<dbReference type="AlphaFoldDB" id="A0A418WHI6"/>
<dbReference type="GO" id="GO:0005524">
    <property type="term" value="F:ATP binding"/>
    <property type="evidence" value="ECO:0007669"/>
    <property type="project" value="UniProtKB-KW"/>
</dbReference>
<organism evidence="8 9">
    <name type="scientific">Oleomonas cavernae</name>
    <dbReference type="NCBI Taxonomy" id="2320859"/>
    <lineage>
        <taxon>Bacteria</taxon>
        <taxon>Pseudomonadati</taxon>
        <taxon>Pseudomonadota</taxon>
        <taxon>Alphaproteobacteria</taxon>
        <taxon>Acetobacterales</taxon>
        <taxon>Acetobacteraceae</taxon>
        <taxon>Oleomonas</taxon>
    </lineage>
</organism>
<accession>A0A418WHI6</accession>
<dbReference type="GO" id="GO:0004674">
    <property type="term" value="F:protein serine/threonine kinase activity"/>
    <property type="evidence" value="ECO:0007669"/>
    <property type="project" value="UniProtKB-KW"/>
</dbReference>
<name>A0A418WHI6_9PROT</name>
<comment type="caution">
    <text evidence="8">The sequence shown here is derived from an EMBL/GenBank/DDBJ whole genome shotgun (WGS) entry which is preliminary data.</text>
</comment>
<keyword evidence="6" id="KW-1133">Transmembrane helix</keyword>
<feature type="region of interest" description="Disordered" evidence="5">
    <location>
        <begin position="356"/>
        <end position="407"/>
    </location>
</feature>
<dbReference type="InterPro" id="IPR008266">
    <property type="entry name" value="Tyr_kinase_AS"/>
</dbReference>
<keyword evidence="1" id="KW-0808">Transferase</keyword>
<sequence>MGGGGHARVRPPPDRSRPMDTETTLPPDSLLGNTYRIEALIARGGMGEVYRARNETLGTLHALKIIRQDLAGSSTMVELFRRETMALRQLRSEAIVAYDGLFRDERGRTYLVMEYVDGPSLSRLIAAKPLSVEDVRRMAINVAAGLEIAHDKGVLHRDLSPDNIIFEGGDMMRPKIIDFGIARVGGADEGTLLGGQVAGKLSFIAPEQLGRFDGVVDARTDVYSLGMVMAAALLGRKLDMGRSIETALAARQAVPDLSGVPEAMRPIIAAMLEPDPDRRPQSMSEVILRLYTPGSLRSSLPPAAAEATIPAGRVPARPRRSMARALLPWALTGLVAAGLVFAGLVYRDRIAGLFAGPGEVAPPAPRRRHPHRRRPRRPPQRPRRRRPRPRRRPNRPGPAAASWASSARAIDDHRLAFVAVRSQTSAKTSGRPA</sequence>
<dbReference type="PANTHER" id="PTHR43289">
    <property type="entry name" value="MITOGEN-ACTIVATED PROTEIN KINASE KINASE KINASE 20-RELATED"/>
    <property type="match status" value="1"/>
</dbReference>
<feature type="transmembrane region" description="Helical" evidence="6">
    <location>
        <begin position="326"/>
        <end position="346"/>
    </location>
</feature>
<dbReference type="Pfam" id="PF00069">
    <property type="entry name" value="Pkinase"/>
    <property type="match status" value="1"/>
</dbReference>
<feature type="compositionally biased region" description="Basic and acidic residues" evidence="5">
    <location>
        <begin position="11"/>
        <end position="20"/>
    </location>
</feature>
<dbReference type="Gene3D" id="1.10.510.10">
    <property type="entry name" value="Transferase(Phosphotransferase) domain 1"/>
    <property type="match status" value="1"/>
</dbReference>
<protein>
    <submittedName>
        <fullName evidence="8">Serine/threonine protein kinase</fullName>
    </submittedName>
</protein>
<evidence type="ECO:0000256" key="3">
    <source>
        <dbReference type="ARBA" id="ARBA00022777"/>
    </source>
</evidence>